<proteinExistence type="predicted"/>
<dbReference type="Pfam" id="PF01755">
    <property type="entry name" value="Glyco_transf_25"/>
    <property type="match status" value="1"/>
</dbReference>
<keyword evidence="3" id="KW-1185">Reference proteome</keyword>
<dbReference type="EMBL" id="SMCR01000001">
    <property type="protein sequence ID" value="TCW00448.1"/>
    <property type="molecule type" value="Genomic_DNA"/>
</dbReference>
<dbReference type="OrthoDB" id="9816113at2"/>
<name>A0A4R3Z538_9GAMM</name>
<dbReference type="Proteomes" id="UP000295719">
    <property type="component" value="Unassembled WGS sequence"/>
</dbReference>
<accession>A0A4R3Z538</accession>
<reference evidence="2 3" key="1">
    <citation type="submission" date="2019-03" db="EMBL/GenBank/DDBJ databases">
        <title>Genomic Encyclopedia of Type Strains, Phase IV (KMG-IV): sequencing the most valuable type-strain genomes for metagenomic binning, comparative biology and taxonomic classification.</title>
        <authorList>
            <person name="Goeker M."/>
        </authorList>
    </citation>
    <scope>NUCLEOTIDE SEQUENCE [LARGE SCALE GENOMIC DNA]</scope>
    <source>
        <strain evidence="2 3">DSM 19580</strain>
    </source>
</reference>
<evidence type="ECO:0000313" key="3">
    <source>
        <dbReference type="Proteomes" id="UP000295719"/>
    </source>
</evidence>
<comment type="caution">
    <text evidence="2">The sequence shown here is derived from an EMBL/GenBank/DDBJ whole genome shotgun (WGS) entry which is preliminary data.</text>
</comment>
<dbReference type="CDD" id="cd06532">
    <property type="entry name" value="Glyco_transf_25"/>
    <property type="match status" value="1"/>
</dbReference>
<feature type="domain" description="Glycosyl transferase family 25" evidence="1">
    <location>
        <begin position="2"/>
        <end position="170"/>
    </location>
</feature>
<gene>
    <name evidence="2" type="ORF">EDC52_101798</name>
</gene>
<dbReference type="InterPro" id="IPR002654">
    <property type="entry name" value="Glyco_trans_25"/>
</dbReference>
<dbReference type="AlphaFoldDB" id="A0A4R3Z538"/>
<sequence length="250" mass="28897">MKVFIINMKRSTARRTNIEKECMTYKLEYEFIDAVDGRLLSPPEIKQHTRELNYAYRPGEIGCALSHIEAYRLMCARGIDSALILEDDAKLMPEIVDVLTELDKVGSSEKPTITLLTETFQYQDKCLSQLDLKHSIFPVIEACMSHGYVINRPAAKNALMALYPVWMVADRWNLFNEYSICDVNAVIPPVIVHSDLASESTISTPSDHQTQPFLKNEIWEKLRKKRPFAVRLKRMVWLTCKRKFIKIIKN</sequence>
<evidence type="ECO:0000259" key="1">
    <source>
        <dbReference type="Pfam" id="PF01755"/>
    </source>
</evidence>
<dbReference type="GO" id="GO:0016740">
    <property type="term" value="F:transferase activity"/>
    <property type="evidence" value="ECO:0007669"/>
    <property type="project" value="UniProtKB-KW"/>
</dbReference>
<evidence type="ECO:0000313" key="2">
    <source>
        <dbReference type="EMBL" id="TCW00448.1"/>
    </source>
</evidence>
<protein>
    <submittedName>
        <fullName evidence="2">Glycosyl transferase family 25</fullName>
    </submittedName>
</protein>
<organism evidence="2 3">
    <name type="scientific">Biostraticola tofi</name>
    <dbReference type="NCBI Taxonomy" id="466109"/>
    <lineage>
        <taxon>Bacteria</taxon>
        <taxon>Pseudomonadati</taxon>
        <taxon>Pseudomonadota</taxon>
        <taxon>Gammaproteobacteria</taxon>
        <taxon>Enterobacterales</taxon>
        <taxon>Bruguierivoracaceae</taxon>
        <taxon>Biostraticola</taxon>
    </lineage>
</organism>
<keyword evidence="2" id="KW-0808">Transferase</keyword>
<dbReference type="RefSeq" id="WP_131864001.1">
    <property type="nucleotide sequence ID" value="NZ_SMCR01000001.1"/>
</dbReference>